<organism evidence="1">
    <name type="scientific">mine drainage metagenome</name>
    <dbReference type="NCBI Taxonomy" id="410659"/>
    <lineage>
        <taxon>unclassified sequences</taxon>
        <taxon>metagenomes</taxon>
        <taxon>ecological metagenomes</taxon>
    </lineage>
</organism>
<keyword evidence="1" id="KW-0378">Hydrolase</keyword>
<dbReference type="InterPro" id="IPR029058">
    <property type="entry name" value="AB_hydrolase_fold"/>
</dbReference>
<dbReference type="GO" id="GO:0004180">
    <property type="term" value="F:carboxypeptidase activity"/>
    <property type="evidence" value="ECO:0007669"/>
    <property type="project" value="UniProtKB-KW"/>
</dbReference>
<dbReference type="AlphaFoldDB" id="T1C2L6"/>
<keyword evidence="1" id="KW-0645">Protease</keyword>
<comment type="caution">
    <text evidence="1">The sequence shown here is derived from an EMBL/GenBank/DDBJ whole genome shotgun (WGS) entry which is preliminary data.</text>
</comment>
<evidence type="ECO:0000313" key="1">
    <source>
        <dbReference type="EMBL" id="EQD59529.1"/>
    </source>
</evidence>
<name>T1C2L6_9ZZZZ</name>
<keyword evidence="1" id="KW-0121">Carboxypeptidase</keyword>
<dbReference type="SUPFAM" id="SSF53474">
    <property type="entry name" value="alpha/beta-Hydrolases"/>
    <property type="match status" value="1"/>
</dbReference>
<dbReference type="EMBL" id="AUZZ01002625">
    <property type="protein sequence ID" value="EQD59529.1"/>
    <property type="molecule type" value="Genomic_DNA"/>
</dbReference>
<reference evidence="1" key="1">
    <citation type="submission" date="2013-08" db="EMBL/GenBank/DDBJ databases">
        <authorList>
            <person name="Mendez C."/>
            <person name="Richter M."/>
            <person name="Ferrer M."/>
            <person name="Sanchez J."/>
        </authorList>
    </citation>
    <scope>NUCLEOTIDE SEQUENCE</scope>
</reference>
<gene>
    <name evidence="1" type="ORF">B2A_03938</name>
</gene>
<protein>
    <submittedName>
        <fullName evidence="1">Peptidase S10 serine carboxypeptidase</fullName>
    </submittedName>
</protein>
<reference evidence="1" key="2">
    <citation type="journal article" date="2014" name="ISME J.">
        <title>Microbial stratification in low pH oxic and suboxic macroscopic growths along an acid mine drainage.</title>
        <authorList>
            <person name="Mendez-Garcia C."/>
            <person name="Mesa V."/>
            <person name="Sprenger R.R."/>
            <person name="Richter M."/>
            <person name="Diez M.S."/>
            <person name="Solano J."/>
            <person name="Bargiela R."/>
            <person name="Golyshina O.V."/>
            <person name="Manteca A."/>
            <person name="Ramos J.L."/>
            <person name="Gallego J.R."/>
            <person name="Llorente I."/>
            <person name="Martins Dos Santos V.A."/>
            <person name="Jensen O.N."/>
            <person name="Pelaez A.I."/>
            <person name="Sanchez J."/>
            <person name="Ferrer M."/>
        </authorList>
    </citation>
    <scope>NUCLEOTIDE SEQUENCE</scope>
</reference>
<proteinExistence type="predicted"/>
<sequence length="227" mass="25653">MTDYAQALRAGSLLRTSDFDAIAAKLHEYTGLPVGYIEKANLRVTGGEFQHELLAGTDESTGRLDSRFAGPSLNPLGQRAQYDPQSAAISSAYAAAFNDYSRKVLHFGMGLRYKMQIPVWRIWNFEHRQPGVGYALSRALNVMPDLANAMKQDPDLKVMLNGGYFDLATPFYEGIYEMRHLPMERKLQANIQYHYYKSGHMIYVHVPALKQLHANIVAFIDSTDHQH</sequence>
<accession>T1C2L6</accession>